<keyword evidence="1" id="KW-1133">Transmembrane helix</keyword>
<name>A0A398CTS6_9BACT</name>
<feature type="transmembrane region" description="Helical" evidence="1">
    <location>
        <begin position="70"/>
        <end position="96"/>
    </location>
</feature>
<dbReference type="EMBL" id="QXIS01000028">
    <property type="protein sequence ID" value="RIE06025.1"/>
    <property type="molecule type" value="Genomic_DNA"/>
</dbReference>
<sequence>MSIRRLTDEEVERMIASTLSCPPNLVPPPGFASGVWNRVDAWETEQELKKASRSILAQLMETRMRNGEPVTVLAAALLFGALFVGIFLTGFYMLAAHSSVVLRVVQFLVGPNLNELRSLLILCTLTAVGGLLLGSLALSERLFGLSGGSAA</sequence>
<evidence type="ECO:0000313" key="2">
    <source>
        <dbReference type="EMBL" id="RIE06025.1"/>
    </source>
</evidence>
<protein>
    <submittedName>
        <fullName evidence="2">Uncharacterized protein</fullName>
    </submittedName>
</protein>
<organism evidence="2 3">
    <name type="scientific">Candidatus Cryosericum terrychapinii</name>
    <dbReference type="NCBI Taxonomy" id="2290919"/>
    <lineage>
        <taxon>Bacteria</taxon>
        <taxon>Pseudomonadati</taxon>
        <taxon>Caldisericota/Cryosericota group</taxon>
        <taxon>Candidatus Cryosericota</taxon>
        <taxon>Candidatus Cryosericia</taxon>
        <taxon>Candidatus Cryosericales</taxon>
        <taxon>Candidatus Cryosericaceae</taxon>
        <taxon>Candidatus Cryosericum</taxon>
    </lineage>
</organism>
<keyword evidence="1" id="KW-0812">Transmembrane</keyword>
<keyword evidence="3" id="KW-1185">Reference proteome</keyword>
<comment type="caution">
    <text evidence="2">The sequence shown here is derived from an EMBL/GenBank/DDBJ whole genome shotgun (WGS) entry which is preliminary data.</text>
</comment>
<feature type="transmembrane region" description="Helical" evidence="1">
    <location>
        <begin position="116"/>
        <end position="138"/>
    </location>
</feature>
<keyword evidence="1" id="KW-0472">Membrane</keyword>
<evidence type="ECO:0000313" key="3">
    <source>
        <dbReference type="Proteomes" id="UP000266328"/>
    </source>
</evidence>
<dbReference type="AlphaFoldDB" id="A0A398CTS6"/>
<gene>
    <name evidence="2" type="ORF">SMC7_04635</name>
</gene>
<evidence type="ECO:0000256" key="1">
    <source>
        <dbReference type="SAM" id="Phobius"/>
    </source>
</evidence>
<dbReference type="OrthoDB" id="9836483at2"/>
<dbReference type="Proteomes" id="UP000266328">
    <property type="component" value="Unassembled WGS sequence"/>
</dbReference>
<reference evidence="2 3" key="1">
    <citation type="submission" date="2018-09" db="EMBL/GenBank/DDBJ databases">
        <title>Discovery and Ecogenomic Context for Candidatus Cryosericales, a Global Caldiserica Order Active in Thawing Permafrost.</title>
        <authorList>
            <person name="Martinez M.A."/>
            <person name="Woodcroft B.J."/>
            <person name="Ignacio Espinoza J.C."/>
            <person name="Zayed A."/>
            <person name="Singleton C.M."/>
            <person name="Boyd J."/>
            <person name="Li Y.-F."/>
            <person name="Purvine S."/>
            <person name="Maughan H."/>
            <person name="Hodgkins S.B."/>
            <person name="Anderson D."/>
            <person name="Sederholm M."/>
            <person name="Temperton B."/>
            <person name="Saleska S.R."/>
            <person name="Tyson G.W."/>
            <person name="Rich V.I."/>
        </authorList>
    </citation>
    <scope>NUCLEOTIDE SEQUENCE [LARGE SCALE GENOMIC DNA]</scope>
    <source>
        <strain evidence="2 3">SMC7</strain>
    </source>
</reference>
<proteinExistence type="predicted"/>
<dbReference type="RefSeq" id="WP_119089182.1">
    <property type="nucleotide sequence ID" value="NZ_QXIS01000028.1"/>
</dbReference>
<accession>A0A398CTS6</accession>